<organism evidence="2">
    <name type="scientific">marine sediment metagenome</name>
    <dbReference type="NCBI Taxonomy" id="412755"/>
    <lineage>
        <taxon>unclassified sequences</taxon>
        <taxon>metagenomes</taxon>
        <taxon>ecological metagenomes</taxon>
    </lineage>
</organism>
<reference evidence="2" key="1">
    <citation type="journal article" date="2014" name="Front. Microbiol.">
        <title>High frequency of phylogenetically diverse reductive dehalogenase-homologous genes in deep subseafloor sedimentary metagenomes.</title>
        <authorList>
            <person name="Kawai M."/>
            <person name="Futagami T."/>
            <person name="Toyoda A."/>
            <person name="Takaki Y."/>
            <person name="Nishi S."/>
            <person name="Hori S."/>
            <person name="Arai W."/>
            <person name="Tsubouchi T."/>
            <person name="Morono Y."/>
            <person name="Uchiyama I."/>
            <person name="Ito T."/>
            <person name="Fujiyama A."/>
            <person name="Inagaki F."/>
            <person name="Takami H."/>
        </authorList>
    </citation>
    <scope>NUCLEOTIDE SEQUENCE</scope>
    <source>
        <strain evidence="2">Expedition CK06-06</strain>
    </source>
</reference>
<comment type="caution">
    <text evidence="2">The sequence shown here is derived from an EMBL/GenBank/DDBJ whole genome shotgun (WGS) entry which is preliminary data.</text>
</comment>
<dbReference type="InterPro" id="IPR038733">
    <property type="entry name" value="Predicted_DNA_bind_prot_RHH"/>
</dbReference>
<sequence>MLRTQIQLTEEQSQRLKTLAAREGKPVAELIRQSVDAMLASVGNLDEGEKRRRALAAAGQFHAEISDLAEGHDRYLNEAFQS</sequence>
<feature type="domain" description="Predicted DNA-binding protein ribbon-helix-helix" evidence="1">
    <location>
        <begin position="3"/>
        <end position="40"/>
    </location>
</feature>
<dbReference type="Gene3D" id="1.10.1220.10">
    <property type="entry name" value="Met repressor-like"/>
    <property type="match status" value="1"/>
</dbReference>
<evidence type="ECO:0000313" key="2">
    <source>
        <dbReference type="EMBL" id="GAH42128.1"/>
    </source>
</evidence>
<gene>
    <name evidence="2" type="ORF">S03H2_16621</name>
</gene>
<accession>X1H9Y3</accession>
<dbReference type="GO" id="GO:0006355">
    <property type="term" value="P:regulation of DNA-templated transcription"/>
    <property type="evidence" value="ECO:0007669"/>
    <property type="project" value="InterPro"/>
</dbReference>
<dbReference type="InterPro" id="IPR010985">
    <property type="entry name" value="Ribbon_hlx_hlx"/>
</dbReference>
<evidence type="ECO:0000259" key="1">
    <source>
        <dbReference type="Pfam" id="PF12651"/>
    </source>
</evidence>
<dbReference type="Pfam" id="PF12651">
    <property type="entry name" value="RHH_3"/>
    <property type="match status" value="1"/>
</dbReference>
<dbReference type="SUPFAM" id="SSF47598">
    <property type="entry name" value="Ribbon-helix-helix"/>
    <property type="match status" value="1"/>
</dbReference>
<name>X1H9Y3_9ZZZZ</name>
<dbReference type="EMBL" id="BARU01008505">
    <property type="protein sequence ID" value="GAH42128.1"/>
    <property type="molecule type" value="Genomic_DNA"/>
</dbReference>
<dbReference type="AlphaFoldDB" id="X1H9Y3"/>
<proteinExistence type="predicted"/>
<dbReference type="InterPro" id="IPR013321">
    <property type="entry name" value="Arc_rbn_hlx_hlx"/>
</dbReference>
<protein>
    <recommendedName>
        <fullName evidence="1">Predicted DNA-binding protein ribbon-helix-helix domain-containing protein</fullName>
    </recommendedName>
</protein>